<name>A0ABY7BX81_9HYPH</name>
<evidence type="ECO:0000256" key="1">
    <source>
        <dbReference type="ARBA" id="ARBA00012344"/>
    </source>
</evidence>
<dbReference type="Proteomes" id="UP001164020">
    <property type="component" value="Chromosome"/>
</dbReference>
<keyword evidence="4" id="KW-1185">Reference proteome</keyword>
<organism evidence="3 4">
    <name type="scientific">Jiella pelagia</name>
    <dbReference type="NCBI Taxonomy" id="2986949"/>
    <lineage>
        <taxon>Bacteria</taxon>
        <taxon>Pseudomonadati</taxon>
        <taxon>Pseudomonadota</taxon>
        <taxon>Alphaproteobacteria</taxon>
        <taxon>Hyphomicrobiales</taxon>
        <taxon>Aurantimonadaceae</taxon>
        <taxon>Jiella</taxon>
    </lineage>
</organism>
<dbReference type="SUPFAM" id="SSF110857">
    <property type="entry name" value="Gamma-glutamyl cyclotransferase-like"/>
    <property type="match status" value="1"/>
</dbReference>
<sequence>MNDFWVFGYGSLIWRPGFDYVESAKARLAGYHRALCVHSHVHRGTPERPGLVFGLDRGGSCVGIAFRVEGSKRDETIAYLRARELVTNVYREAALPVRATDGRRIDAITYVVDRGHPQYAGKIDAASAAAIVARSHGQSGPNVDYVRSAFERIAAMGLRDRWLQEVVSRL</sequence>
<evidence type="ECO:0000256" key="2">
    <source>
        <dbReference type="ARBA" id="ARBA00023239"/>
    </source>
</evidence>
<dbReference type="PANTHER" id="PTHR12192:SF2">
    <property type="entry name" value="GLUTATHIONE-SPECIFIC GAMMA-GLUTAMYLCYCLOTRANSFERASE 2"/>
    <property type="match status" value="1"/>
</dbReference>
<reference evidence="3" key="1">
    <citation type="submission" date="2022-12" db="EMBL/GenBank/DDBJ databases">
        <title>Jiella pelagia sp. nov., isolated from phosphonate enriched culture of Northwest Pacific surface seawater.</title>
        <authorList>
            <person name="Shin D.Y."/>
            <person name="Hwang C.Y."/>
        </authorList>
    </citation>
    <scope>NUCLEOTIDE SEQUENCE</scope>
    <source>
        <strain evidence="3">HL-NP1</strain>
    </source>
</reference>
<dbReference type="InterPro" id="IPR006840">
    <property type="entry name" value="ChaC"/>
</dbReference>
<dbReference type="Pfam" id="PF04752">
    <property type="entry name" value="ChaC"/>
    <property type="match status" value="1"/>
</dbReference>
<evidence type="ECO:0000313" key="3">
    <source>
        <dbReference type="EMBL" id="WAP68052.1"/>
    </source>
</evidence>
<gene>
    <name evidence="3" type="ORF">OH818_22055</name>
</gene>
<dbReference type="CDD" id="cd06661">
    <property type="entry name" value="GGCT_like"/>
    <property type="match status" value="1"/>
</dbReference>
<dbReference type="PANTHER" id="PTHR12192">
    <property type="entry name" value="CATION TRANSPORT PROTEIN CHAC-RELATED"/>
    <property type="match status" value="1"/>
</dbReference>
<keyword evidence="2" id="KW-0456">Lyase</keyword>
<dbReference type="EMBL" id="CP114029">
    <property type="protein sequence ID" value="WAP68052.1"/>
    <property type="molecule type" value="Genomic_DNA"/>
</dbReference>
<protein>
    <recommendedName>
        <fullName evidence="1">glutathione-specific gamma-glutamylcyclotransferase</fullName>
        <ecNumber evidence="1">4.3.2.7</ecNumber>
    </recommendedName>
</protein>
<proteinExistence type="predicted"/>
<accession>A0ABY7BX81</accession>
<dbReference type="InterPro" id="IPR036568">
    <property type="entry name" value="GGCT-like_sf"/>
</dbReference>
<dbReference type="InterPro" id="IPR013024">
    <property type="entry name" value="GGCT-like"/>
</dbReference>
<dbReference type="RefSeq" id="WP_268880526.1">
    <property type="nucleotide sequence ID" value="NZ_CP114029.1"/>
</dbReference>
<dbReference type="Gene3D" id="3.10.490.10">
    <property type="entry name" value="Gamma-glutamyl cyclotransferase-like"/>
    <property type="match status" value="1"/>
</dbReference>
<dbReference type="EC" id="4.3.2.7" evidence="1"/>
<evidence type="ECO:0000313" key="4">
    <source>
        <dbReference type="Proteomes" id="UP001164020"/>
    </source>
</evidence>